<dbReference type="AlphaFoldDB" id="A0A1L9QLX9"/>
<organism evidence="6 7">
    <name type="scientific">Roseofilum reptotaenium AO1-A</name>
    <dbReference type="NCBI Taxonomy" id="1925591"/>
    <lineage>
        <taxon>Bacteria</taxon>
        <taxon>Bacillati</taxon>
        <taxon>Cyanobacteriota</taxon>
        <taxon>Cyanophyceae</taxon>
        <taxon>Desertifilales</taxon>
        <taxon>Desertifilaceae</taxon>
        <taxon>Roseofilum</taxon>
    </lineage>
</organism>
<sequence length="182" mass="18722">MKKKSVYIASLTALMTATVLAPAYADGHAITVEMNLTDANGIGAAVGTVLLEDTEYGLLLTPNLTNLTPGSHGFHIHTNPDCGPGMKDGKTVPGLAAGGHFDPFNTGVHKGPYADDGHLGDLPPLFVANNGTATTPVLAPRLEVSFLNGRSLMVHMHGDNFSDEPAPLGGGGPRLACGVISE</sequence>
<comment type="catalytic activity">
    <reaction evidence="3">
        <text>2 superoxide + 2 H(+) = H2O2 + O2</text>
        <dbReference type="Rhea" id="RHEA:20696"/>
        <dbReference type="ChEBI" id="CHEBI:15378"/>
        <dbReference type="ChEBI" id="CHEBI:15379"/>
        <dbReference type="ChEBI" id="CHEBI:16240"/>
        <dbReference type="ChEBI" id="CHEBI:18421"/>
        <dbReference type="EC" id="1.15.1.1"/>
    </reaction>
</comment>
<accession>A0A1L9QLX9</accession>
<comment type="similarity">
    <text evidence="1 3">Belongs to the Cu-Zn superoxide dismutase family.</text>
</comment>
<dbReference type="InterPro" id="IPR001424">
    <property type="entry name" value="SOD_Cu_Zn_dom"/>
</dbReference>
<dbReference type="Pfam" id="PF00080">
    <property type="entry name" value="Sod_Cu"/>
    <property type="match status" value="1"/>
</dbReference>
<dbReference type="PROSITE" id="PS00087">
    <property type="entry name" value="SOD_CU_ZN_1"/>
    <property type="match status" value="1"/>
</dbReference>
<dbReference type="STRING" id="1925591.BI308_20620"/>
<dbReference type="GO" id="GO:0005507">
    <property type="term" value="F:copper ion binding"/>
    <property type="evidence" value="ECO:0007669"/>
    <property type="project" value="InterPro"/>
</dbReference>
<reference evidence="6" key="1">
    <citation type="submission" date="2016-10" db="EMBL/GenBank/DDBJ databases">
        <title>CRISPR-Cas defence system in Roseofilum reptotaenium: evidence of a bacteriophage-cyanobacterium arms race in the coral black band disease.</title>
        <authorList>
            <person name="Buerger P."/>
            <person name="Wood-Charlson E.M."/>
            <person name="Weynberg K.D."/>
            <person name="Willis B."/>
            <person name="Van Oppen M.J."/>
        </authorList>
    </citation>
    <scope>NUCLEOTIDE SEQUENCE [LARGE SCALE GENOMIC DNA]</scope>
    <source>
        <strain evidence="6">AO1-A</strain>
    </source>
</reference>
<comment type="cofactor">
    <cofactor evidence="3">
        <name>Cu cation</name>
        <dbReference type="ChEBI" id="CHEBI:23378"/>
    </cofactor>
    <text evidence="3">Binds 1 copper ion per subunit.</text>
</comment>
<evidence type="ECO:0000313" key="6">
    <source>
        <dbReference type="EMBL" id="OJJ20703.1"/>
    </source>
</evidence>
<dbReference type="GO" id="GO:0004784">
    <property type="term" value="F:superoxide dismutase activity"/>
    <property type="evidence" value="ECO:0007669"/>
    <property type="project" value="UniProtKB-EC"/>
</dbReference>
<dbReference type="EC" id="1.15.1.1" evidence="3"/>
<keyword evidence="3" id="KW-0862">Zinc</keyword>
<dbReference type="PROSITE" id="PS00332">
    <property type="entry name" value="SOD_CU_ZN_2"/>
    <property type="match status" value="1"/>
</dbReference>
<dbReference type="InterPro" id="IPR024134">
    <property type="entry name" value="SOD_Cu/Zn_/chaperone"/>
</dbReference>
<keyword evidence="3" id="KW-0479">Metal-binding</keyword>
<feature type="signal peptide" evidence="4">
    <location>
        <begin position="1"/>
        <end position="25"/>
    </location>
</feature>
<comment type="function">
    <text evidence="2">Destroys radicals which are normally produced within the cells and which are toxic to biological systems. May play a role in favoring mycobacterial survival in phagocytes.</text>
</comment>
<evidence type="ECO:0000256" key="2">
    <source>
        <dbReference type="ARBA" id="ARBA00024900"/>
    </source>
</evidence>
<keyword evidence="7" id="KW-1185">Reference proteome</keyword>
<dbReference type="InterPro" id="IPR036423">
    <property type="entry name" value="SOD-like_Cu/Zn_dom_sf"/>
</dbReference>
<evidence type="ECO:0000313" key="7">
    <source>
        <dbReference type="Proteomes" id="UP000183940"/>
    </source>
</evidence>
<protein>
    <recommendedName>
        <fullName evidence="3">Superoxide dismutase [Cu-Zn]</fullName>
        <ecNumber evidence="3">1.15.1.1</ecNumber>
    </recommendedName>
</protein>
<proteinExistence type="inferred from homology"/>
<evidence type="ECO:0000256" key="4">
    <source>
        <dbReference type="SAM" id="SignalP"/>
    </source>
</evidence>
<feature type="chain" id="PRO_5012431285" description="Superoxide dismutase [Cu-Zn]" evidence="4">
    <location>
        <begin position="26"/>
        <end position="182"/>
    </location>
</feature>
<keyword evidence="4" id="KW-0732">Signal</keyword>
<comment type="cofactor">
    <cofactor evidence="3">
        <name>Zn(2+)</name>
        <dbReference type="ChEBI" id="CHEBI:29105"/>
    </cofactor>
    <text evidence="3">Binds 1 zinc ion per subunit.</text>
</comment>
<dbReference type="SUPFAM" id="SSF49329">
    <property type="entry name" value="Cu,Zn superoxide dismutase-like"/>
    <property type="match status" value="1"/>
</dbReference>
<keyword evidence="3" id="KW-0560">Oxidoreductase</keyword>
<dbReference type="EMBL" id="MLAW01000047">
    <property type="protein sequence ID" value="OJJ20703.1"/>
    <property type="molecule type" value="Genomic_DNA"/>
</dbReference>
<dbReference type="InterPro" id="IPR018152">
    <property type="entry name" value="SOD_Cu/Zn_BS"/>
</dbReference>
<evidence type="ECO:0000256" key="3">
    <source>
        <dbReference type="RuleBase" id="RU000393"/>
    </source>
</evidence>
<evidence type="ECO:0000256" key="1">
    <source>
        <dbReference type="ARBA" id="ARBA00010457"/>
    </source>
</evidence>
<dbReference type="NCBIfam" id="NF007628">
    <property type="entry name" value="PRK10290.1"/>
    <property type="match status" value="1"/>
</dbReference>
<gene>
    <name evidence="6" type="ORF">BI308_20620</name>
</gene>
<name>A0A1L9QLX9_9CYAN</name>
<dbReference type="Proteomes" id="UP000183940">
    <property type="component" value="Unassembled WGS sequence"/>
</dbReference>
<feature type="domain" description="Superoxide dismutase copper/zinc binding" evidence="5">
    <location>
        <begin position="47"/>
        <end position="180"/>
    </location>
</feature>
<dbReference type="Gene3D" id="2.60.40.200">
    <property type="entry name" value="Superoxide dismutase, copper/zinc binding domain"/>
    <property type="match status" value="1"/>
</dbReference>
<evidence type="ECO:0000259" key="5">
    <source>
        <dbReference type="Pfam" id="PF00080"/>
    </source>
</evidence>
<dbReference type="PANTHER" id="PTHR10003">
    <property type="entry name" value="SUPEROXIDE DISMUTASE CU-ZN -RELATED"/>
    <property type="match status" value="1"/>
</dbReference>
<keyword evidence="3" id="KW-0186">Copper</keyword>
<comment type="caution">
    <text evidence="6">The sequence shown here is derived from an EMBL/GenBank/DDBJ whole genome shotgun (WGS) entry which is preliminary data.</text>
</comment>